<evidence type="ECO:0000313" key="2">
    <source>
        <dbReference type="EMBL" id="MEN7551463.1"/>
    </source>
</evidence>
<keyword evidence="3" id="KW-1185">Reference proteome</keyword>
<reference evidence="2 3" key="1">
    <citation type="submission" date="2024-04" db="EMBL/GenBank/DDBJ databases">
        <title>Novel genus in family Flammeovirgaceae.</title>
        <authorList>
            <person name="Nguyen T.H."/>
            <person name="Vuong T.Q."/>
            <person name="Le H."/>
            <person name="Kim S.-G."/>
        </authorList>
    </citation>
    <scope>NUCLEOTIDE SEQUENCE [LARGE SCALE GENOMIC DNA]</scope>
    <source>
        <strain evidence="2 3">JCM 23209</strain>
    </source>
</reference>
<gene>
    <name evidence="2" type="ORF">AAG747_26335</name>
</gene>
<dbReference type="RefSeq" id="WP_346824244.1">
    <property type="nucleotide sequence ID" value="NZ_JBDKWZ010000022.1"/>
</dbReference>
<comment type="caution">
    <text evidence="2">The sequence shown here is derived from an EMBL/GenBank/DDBJ whole genome shotgun (WGS) entry which is preliminary data.</text>
</comment>
<protein>
    <submittedName>
        <fullName evidence="2">Uncharacterized protein</fullName>
    </submittedName>
</protein>
<feature type="transmembrane region" description="Helical" evidence="1">
    <location>
        <begin position="14"/>
        <end position="37"/>
    </location>
</feature>
<keyword evidence="1" id="KW-1133">Transmembrane helix</keyword>
<keyword evidence="1" id="KW-0472">Membrane</keyword>
<sequence>MQEFLKKQLKGKRVAIYFLLTNLVYALILTVTIPYVMRFSKGMKLFDLMPTGYDLSYTHKLLSTLGEPGREAYLNYQIPLDMVYPFLFGFSYSLLLAYILQKLGRFKRPFVFLCLVPIFAGLFDYFENLGIVTLLNAYPKLSNFLVQITSFATLIKSGLTTAYFLILLMVLVMLLMHKLIQKRSIKH</sequence>
<accession>A0AAW9SJY7</accession>
<name>A0AAW9SJY7_9BACT</name>
<dbReference type="AlphaFoldDB" id="A0AAW9SJY7"/>
<dbReference type="EMBL" id="JBDKWZ010000022">
    <property type="protein sequence ID" value="MEN7551463.1"/>
    <property type="molecule type" value="Genomic_DNA"/>
</dbReference>
<proteinExistence type="predicted"/>
<evidence type="ECO:0000313" key="3">
    <source>
        <dbReference type="Proteomes" id="UP001403385"/>
    </source>
</evidence>
<evidence type="ECO:0000256" key="1">
    <source>
        <dbReference type="SAM" id="Phobius"/>
    </source>
</evidence>
<feature type="transmembrane region" description="Helical" evidence="1">
    <location>
        <begin position="158"/>
        <end position="176"/>
    </location>
</feature>
<organism evidence="2 3">
    <name type="scientific">Rapidithrix thailandica</name>
    <dbReference type="NCBI Taxonomy" id="413964"/>
    <lineage>
        <taxon>Bacteria</taxon>
        <taxon>Pseudomonadati</taxon>
        <taxon>Bacteroidota</taxon>
        <taxon>Cytophagia</taxon>
        <taxon>Cytophagales</taxon>
        <taxon>Flammeovirgaceae</taxon>
        <taxon>Rapidithrix</taxon>
    </lineage>
</organism>
<keyword evidence="1" id="KW-0812">Transmembrane</keyword>
<feature type="transmembrane region" description="Helical" evidence="1">
    <location>
        <begin position="112"/>
        <end position="138"/>
    </location>
</feature>
<dbReference type="Proteomes" id="UP001403385">
    <property type="component" value="Unassembled WGS sequence"/>
</dbReference>
<feature type="transmembrane region" description="Helical" evidence="1">
    <location>
        <begin position="82"/>
        <end position="100"/>
    </location>
</feature>